<gene>
    <name evidence="1" type="ORF">DHETER_LOCUS7440</name>
</gene>
<feature type="non-terminal residue" evidence="1">
    <location>
        <position position="1"/>
    </location>
</feature>
<name>A0ACA9MYA9_9GLOM</name>
<organism evidence="1 2">
    <name type="scientific">Dentiscutata heterogama</name>
    <dbReference type="NCBI Taxonomy" id="1316150"/>
    <lineage>
        <taxon>Eukaryota</taxon>
        <taxon>Fungi</taxon>
        <taxon>Fungi incertae sedis</taxon>
        <taxon>Mucoromycota</taxon>
        <taxon>Glomeromycotina</taxon>
        <taxon>Glomeromycetes</taxon>
        <taxon>Diversisporales</taxon>
        <taxon>Gigasporaceae</taxon>
        <taxon>Dentiscutata</taxon>
    </lineage>
</organism>
<evidence type="ECO:0000313" key="1">
    <source>
        <dbReference type="EMBL" id="CAG8605998.1"/>
    </source>
</evidence>
<comment type="caution">
    <text evidence="1">The sequence shown here is derived from an EMBL/GenBank/DDBJ whole genome shotgun (WGS) entry which is preliminary data.</text>
</comment>
<keyword evidence="2" id="KW-1185">Reference proteome</keyword>
<sequence length="41" mass="4494">EEFGIYQIIDSASKYSSKAKSAKAFYNDKDSIDSSEASIAK</sequence>
<proteinExistence type="predicted"/>
<dbReference type="EMBL" id="CAJVPU010010480">
    <property type="protein sequence ID" value="CAG8605998.1"/>
    <property type="molecule type" value="Genomic_DNA"/>
</dbReference>
<evidence type="ECO:0000313" key="2">
    <source>
        <dbReference type="Proteomes" id="UP000789702"/>
    </source>
</evidence>
<accession>A0ACA9MYA9</accession>
<protein>
    <submittedName>
        <fullName evidence="1">15213_t:CDS:1</fullName>
    </submittedName>
</protein>
<reference evidence="1" key="1">
    <citation type="submission" date="2021-06" db="EMBL/GenBank/DDBJ databases">
        <authorList>
            <person name="Kallberg Y."/>
            <person name="Tangrot J."/>
            <person name="Rosling A."/>
        </authorList>
    </citation>
    <scope>NUCLEOTIDE SEQUENCE</scope>
    <source>
        <strain evidence="1">IL203A</strain>
    </source>
</reference>
<dbReference type="Proteomes" id="UP000789702">
    <property type="component" value="Unassembled WGS sequence"/>
</dbReference>